<comment type="similarity">
    <text evidence="1">Belongs to the universal stress protein A family.</text>
</comment>
<feature type="domain" description="UspA" evidence="2">
    <location>
        <begin position="5"/>
        <end position="136"/>
    </location>
</feature>
<dbReference type="PANTHER" id="PTHR46553:SF3">
    <property type="entry name" value="ADENINE NUCLEOTIDE ALPHA HYDROLASES-LIKE SUPERFAMILY PROTEIN"/>
    <property type="match status" value="1"/>
</dbReference>
<dbReference type="RefSeq" id="WP_344261169.1">
    <property type="nucleotide sequence ID" value="NZ_BAAAMJ010000020.1"/>
</dbReference>
<dbReference type="Gene3D" id="3.40.50.620">
    <property type="entry name" value="HUPs"/>
    <property type="match status" value="2"/>
</dbReference>
<evidence type="ECO:0000256" key="1">
    <source>
        <dbReference type="ARBA" id="ARBA00008791"/>
    </source>
</evidence>
<accession>A0ABN2P5F9</accession>
<dbReference type="PANTHER" id="PTHR46553">
    <property type="entry name" value="ADENINE NUCLEOTIDE ALPHA HYDROLASES-LIKE SUPERFAMILY PROTEIN"/>
    <property type="match status" value="1"/>
</dbReference>
<keyword evidence="4" id="KW-1185">Reference proteome</keyword>
<dbReference type="SUPFAM" id="SSF52402">
    <property type="entry name" value="Adenine nucleotide alpha hydrolases-like"/>
    <property type="match status" value="2"/>
</dbReference>
<sequence>MPELVTVGIDDSPESRAAVQWAADEARRRGRPLRLLHAWGITTGMEPIAGDPADERRHSEHLLQQAETDVGASHPDLTTETVSVPDGPVHALLSVAVRSEVLVLGSRGLGVVAGFLLGSVSQQVLARATCPVVLVRSQDTAAGAAGQPGREVVLGLKRPGDLDRSVVHHAFSAAALRGLPLRVVHAWRPPVAVGGYPPVPSIEAEVRAAEEEGLTNALDSWRTAYPDVDVIEQPVIGSAAQVLVEAAAGASLLVVGRGGRRLSGLGLRVGPVVHAALHHAPCPVAVVPHG</sequence>
<dbReference type="PRINTS" id="PR01438">
    <property type="entry name" value="UNVRSLSTRESS"/>
</dbReference>
<dbReference type="InterPro" id="IPR014729">
    <property type="entry name" value="Rossmann-like_a/b/a_fold"/>
</dbReference>
<protein>
    <submittedName>
        <fullName evidence="3">Universal stress protein</fullName>
    </submittedName>
</protein>
<evidence type="ECO:0000259" key="2">
    <source>
        <dbReference type="Pfam" id="PF00582"/>
    </source>
</evidence>
<dbReference type="InterPro" id="IPR006015">
    <property type="entry name" value="Universal_stress_UspA"/>
</dbReference>
<organism evidence="3 4">
    <name type="scientific">Streptomyces sodiiphilus</name>
    <dbReference type="NCBI Taxonomy" id="226217"/>
    <lineage>
        <taxon>Bacteria</taxon>
        <taxon>Bacillati</taxon>
        <taxon>Actinomycetota</taxon>
        <taxon>Actinomycetes</taxon>
        <taxon>Kitasatosporales</taxon>
        <taxon>Streptomycetaceae</taxon>
        <taxon>Streptomyces</taxon>
    </lineage>
</organism>
<reference evidence="3 4" key="1">
    <citation type="journal article" date="2019" name="Int. J. Syst. Evol. Microbiol.">
        <title>The Global Catalogue of Microorganisms (GCM) 10K type strain sequencing project: providing services to taxonomists for standard genome sequencing and annotation.</title>
        <authorList>
            <consortium name="The Broad Institute Genomics Platform"/>
            <consortium name="The Broad Institute Genome Sequencing Center for Infectious Disease"/>
            <person name="Wu L."/>
            <person name="Ma J."/>
        </authorList>
    </citation>
    <scope>NUCLEOTIDE SEQUENCE [LARGE SCALE GENOMIC DNA]</scope>
    <source>
        <strain evidence="3 4">JCM 13581</strain>
    </source>
</reference>
<comment type="caution">
    <text evidence="3">The sequence shown here is derived from an EMBL/GenBank/DDBJ whole genome shotgun (WGS) entry which is preliminary data.</text>
</comment>
<dbReference type="Pfam" id="PF00582">
    <property type="entry name" value="Usp"/>
    <property type="match status" value="2"/>
</dbReference>
<gene>
    <name evidence="3" type="ORF">GCM10009716_23050</name>
</gene>
<name>A0ABN2P5F9_9ACTN</name>
<feature type="domain" description="UspA" evidence="2">
    <location>
        <begin position="163"/>
        <end position="288"/>
    </location>
</feature>
<evidence type="ECO:0000313" key="4">
    <source>
        <dbReference type="Proteomes" id="UP001501303"/>
    </source>
</evidence>
<evidence type="ECO:0000313" key="3">
    <source>
        <dbReference type="EMBL" id="GAA1912662.1"/>
    </source>
</evidence>
<dbReference type="EMBL" id="BAAAMJ010000020">
    <property type="protein sequence ID" value="GAA1912662.1"/>
    <property type="molecule type" value="Genomic_DNA"/>
</dbReference>
<dbReference type="Proteomes" id="UP001501303">
    <property type="component" value="Unassembled WGS sequence"/>
</dbReference>
<proteinExistence type="inferred from homology"/>
<dbReference type="InterPro" id="IPR006016">
    <property type="entry name" value="UspA"/>
</dbReference>